<dbReference type="GeneID" id="29944339"/>
<dbReference type="Proteomes" id="UP000241426">
    <property type="component" value="Unassembled WGS sequence"/>
</dbReference>
<dbReference type="AlphaFoldDB" id="A0A0B7J936"/>
<dbReference type="eggNOG" id="COG3434">
    <property type="taxonomic scope" value="Bacteria"/>
</dbReference>
<dbReference type="Pfam" id="PF08668">
    <property type="entry name" value="HDOD"/>
    <property type="match status" value="1"/>
</dbReference>
<protein>
    <submittedName>
        <fullName evidence="1">HDOD domain-containing protein</fullName>
    </submittedName>
</protein>
<dbReference type="SUPFAM" id="SSF141868">
    <property type="entry name" value="EAL domain-like"/>
    <property type="match status" value="1"/>
</dbReference>
<accession>A0A2T3KI06</accession>
<sequence>MFSYVARQPIFNRRQQTIGHELLFRDGECNAFPNIDANEATCRLVLENYMAIGDDRAYKGQRNFINFPQNCLVNLMPLLLPKHKVVIEILETCIPDDALFLAIKHLYNKGYIIALDDFEYDIRWQRFFRYVHIIKLDLLVLGIERACDFVRNNRHMKVKFLAEKVETYADFQTSLMAGFDLFQGYYFSRPELLKRRKVAASELTTIQLLQAISREPVNFTDIETIISSDVSLSYLLLRYVNHTNHRLIEPISSFHQALVYLGEEKLRMFVGMVATAHAALDKPKALYALSLQRAKMCEKLVDYSLLIIPTEQAFLAGMFSLLDALLDSSLADLLVLLKLQPNIQAALLHRQGELGQVLNLVDAFDKADWQQVMTECRGLGLSGQQVQDSYLQAVVWAEKCAQLDGGRK</sequence>
<dbReference type="PANTHER" id="PTHR33525">
    <property type="match status" value="1"/>
</dbReference>
<evidence type="ECO:0000313" key="2">
    <source>
        <dbReference type="Proteomes" id="UP000241426"/>
    </source>
</evidence>
<evidence type="ECO:0000313" key="1">
    <source>
        <dbReference type="EMBL" id="PSU98804.1"/>
    </source>
</evidence>
<dbReference type="PANTHER" id="PTHR33525:SF4">
    <property type="entry name" value="CYCLIC DI-GMP PHOSPHODIESTERASE CDGJ"/>
    <property type="match status" value="1"/>
</dbReference>
<proteinExistence type="predicted"/>
<dbReference type="RefSeq" id="WP_036789238.1">
    <property type="nucleotide sequence ID" value="NZ_JAUZMX010000001.1"/>
</dbReference>
<dbReference type="Pfam" id="PF00563">
    <property type="entry name" value="EAL"/>
    <property type="match status" value="1"/>
</dbReference>
<dbReference type="InterPro" id="IPR052340">
    <property type="entry name" value="RNase_Y/CdgJ"/>
</dbReference>
<dbReference type="InterPro" id="IPR001633">
    <property type="entry name" value="EAL_dom"/>
</dbReference>
<reference evidence="1 2" key="1">
    <citation type="submission" date="2018-01" db="EMBL/GenBank/DDBJ databases">
        <title>Whole genome sequencing of Histamine producing bacteria.</title>
        <authorList>
            <person name="Butler K."/>
        </authorList>
    </citation>
    <scope>NUCLEOTIDE SEQUENCE [LARGE SCALE GENOMIC DNA]</scope>
    <source>
        <strain evidence="1 2">FS-7.2</strain>
    </source>
</reference>
<dbReference type="SUPFAM" id="SSF109604">
    <property type="entry name" value="HD-domain/PDEase-like"/>
    <property type="match status" value="1"/>
</dbReference>
<comment type="caution">
    <text evidence="1">The sequence shown here is derived from an EMBL/GenBank/DDBJ whole genome shotgun (WGS) entry which is preliminary data.</text>
</comment>
<accession>A0A0B7J936</accession>
<name>A0A0B7J936_9GAMM</name>
<gene>
    <name evidence="1" type="ORF">C9J27_12040</name>
</gene>
<dbReference type="Gene3D" id="3.20.20.450">
    <property type="entry name" value="EAL domain"/>
    <property type="match status" value="1"/>
</dbReference>
<dbReference type="InterPro" id="IPR013976">
    <property type="entry name" value="HDOD"/>
</dbReference>
<organism evidence="1 2">
    <name type="scientific">Photobacterium kishitanii</name>
    <dbReference type="NCBI Taxonomy" id="318456"/>
    <lineage>
        <taxon>Bacteria</taxon>
        <taxon>Pseudomonadati</taxon>
        <taxon>Pseudomonadota</taxon>
        <taxon>Gammaproteobacteria</taxon>
        <taxon>Vibrionales</taxon>
        <taxon>Vibrionaceae</taxon>
        <taxon>Photobacterium</taxon>
    </lineage>
</organism>
<dbReference type="Gene3D" id="1.10.3210.10">
    <property type="entry name" value="Hypothetical protein af1432"/>
    <property type="match status" value="1"/>
</dbReference>
<dbReference type="EMBL" id="PYNF01000008">
    <property type="protein sequence ID" value="PSU98804.1"/>
    <property type="molecule type" value="Genomic_DNA"/>
</dbReference>
<dbReference type="PIRSF" id="PIRSF003180">
    <property type="entry name" value="DiGMPpdiest_YuxH"/>
    <property type="match status" value="1"/>
</dbReference>
<dbReference type="InterPro" id="IPR014408">
    <property type="entry name" value="dGMP_Pdiesterase_EAL/HD-GYP"/>
</dbReference>
<dbReference type="PROSITE" id="PS51833">
    <property type="entry name" value="HDOD"/>
    <property type="match status" value="1"/>
</dbReference>
<dbReference type="InterPro" id="IPR035919">
    <property type="entry name" value="EAL_sf"/>
</dbReference>